<name>A0A0A9ACW1_ARUDO</name>
<keyword evidence="1" id="KW-1133">Transmembrane helix</keyword>
<evidence type="ECO:0000313" key="2">
    <source>
        <dbReference type="EMBL" id="JAD47758.1"/>
    </source>
</evidence>
<feature type="transmembrane region" description="Helical" evidence="1">
    <location>
        <begin position="6"/>
        <end position="26"/>
    </location>
</feature>
<dbReference type="EMBL" id="GBRH01250137">
    <property type="protein sequence ID" value="JAD47758.1"/>
    <property type="molecule type" value="Transcribed_RNA"/>
</dbReference>
<protein>
    <submittedName>
        <fullName evidence="2">Uncharacterized protein</fullName>
    </submittedName>
</protein>
<evidence type="ECO:0000256" key="1">
    <source>
        <dbReference type="SAM" id="Phobius"/>
    </source>
</evidence>
<accession>A0A0A9ACW1</accession>
<proteinExistence type="predicted"/>
<keyword evidence="1" id="KW-0812">Transmembrane</keyword>
<sequence length="34" mass="4109">MDNLAVLLYRGMEAIHVFFMLFAFLLNKITIWNY</sequence>
<organism evidence="2">
    <name type="scientific">Arundo donax</name>
    <name type="common">Giant reed</name>
    <name type="synonym">Donax arundinaceus</name>
    <dbReference type="NCBI Taxonomy" id="35708"/>
    <lineage>
        <taxon>Eukaryota</taxon>
        <taxon>Viridiplantae</taxon>
        <taxon>Streptophyta</taxon>
        <taxon>Embryophyta</taxon>
        <taxon>Tracheophyta</taxon>
        <taxon>Spermatophyta</taxon>
        <taxon>Magnoliopsida</taxon>
        <taxon>Liliopsida</taxon>
        <taxon>Poales</taxon>
        <taxon>Poaceae</taxon>
        <taxon>PACMAD clade</taxon>
        <taxon>Arundinoideae</taxon>
        <taxon>Arundineae</taxon>
        <taxon>Arundo</taxon>
    </lineage>
</organism>
<dbReference type="AlphaFoldDB" id="A0A0A9ACW1"/>
<reference evidence="2" key="2">
    <citation type="journal article" date="2015" name="Data Brief">
        <title>Shoot transcriptome of the giant reed, Arundo donax.</title>
        <authorList>
            <person name="Barrero R.A."/>
            <person name="Guerrero F.D."/>
            <person name="Moolhuijzen P."/>
            <person name="Goolsby J.A."/>
            <person name="Tidwell J."/>
            <person name="Bellgard S.E."/>
            <person name="Bellgard M.I."/>
        </authorList>
    </citation>
    <scope>NUCLEOTIDE SEQUENCE</scope>
    <source>
        <tissue evidence="2">Shoot tissue taken approximately 20 cm above the soil surface</tissue>
    </source>
</reference>
<keyword evidence="1" id="KW-0472">Membrane</keyword>
<reference evidence="2" key="1">
    <citation type="submission" date="2014-09" db="EMBL/GenBank/DDBJ databases">
        <authorList>
            <person name="Magalhaes I.L.F."/>
            <person name="Oliveira U."/>
            <person name="Santos F.R."/>
            <person name="Vidigal T.H.D.A."/>
            <person name="Brescovit A.D."/>
            <person name="Santos A.J."/>
        </authorList>
    </citation>
    <scope>NUCLEOTIDE SEQUENCE</scope>
    <source>
        <tissue evidence="2">Shoot tissue taken approximately 20 cm above the soil surface</tissue>
    </source>
</reference>